<protein>
    <recommendedName>
        <fullName evidence="2">Metallo-beta-lactamase domain-containing protein</fullName>
    </recommendedName>
</protein>
<dbReference type="SUPFAM" id="SSF56281">
    <property type="entry name" value="Metallo-hydrolase/oxidoreductase"/>
    <property type="match status" value="1"/>
</dbReference>
<dbReference type="Pfam" id="PF23023">
    <property type="entry name" value="Anti-Pycsar_Apyc1"/>
    <property type="match status" value="1"/>
</dbReference>
<dbReference type="AlphaFoldDB" id="A0A6J4J3U4"/>
<organism evidence="3">
    <name type="scientific">uncultured Chloroflexota bacterium</name>
    <dbReference type="NCBI Taxonomy" id="166587"/>
    <lineage>
        <taxon>Bacteria</taxon>
        <taxon>Bacillati</taxon>
        <taxon>Chloroflexota</taxon>
        <taxon>environmental samples</taxon>
    </lineage>
</organism>
<reference evidence="3" key="1">
    <citation type="submission" date="2020-02" db="EMBL/GenBank/DDBJ databases">
        <authorList>
            <person name="Meier V. D."/>
        </authorList>
    </citation>
    <scope>NUCLEOTIDE SEQUENCE</scope>
    <source>
        <strain evidence="3">AVDCRST_MAG77</strain>
    </source>
</reference>
<sequence>MDAPFSVTFLGTAAALFIPPANTAALLVRVGTDRLLVDCGVGAVRQLRQAGSAVQALTAVLLTHWHPDHVAGLPNLLWHAAKERTGAPLRLYAPPAPRWARWWLRVVVGGRPAVEHVLARSRDTLSFEHVRVAAVHADHSIPALSWVLAEAGATQRRLVVSGDTRPTSALASAAHGADLLVHEATYLARHHSLATARQHTTALQAAQVARAARVGMLALTHLGMGAPRDAVLAEARSVFERVVVPRDLDRLDVGLLGGTRCG</sequence>
<dbReference type="PANTHER" id="PTHR46018">
    <property type="entry name" value="ZINC PHOSPHODIESTERASE ELAC PROTEIN 1"/>
    <property type="match status" value="1"/>
</dbReference>
<keyword evidence="1" id="KW-0540">Nuclease</keyword>
<name>A0A6J4J3U4_9CHLR</name>
<feature type="domain" description="Metallo-beta-lactamase" evidence="2">
    <location>
        <begin position="22"/>
        <end position="199"/>
    </location>
</feature>
<evidence type="ECO:0000256" key="1">
    <source>
        <dbReference type="ARBA" id="ARBA00022759"/>
    </source>
</evidence>
<dbReference type="InterPro" id="IPR001279">
    <property type="entry name" value="Metallo-B-lactamas"/>
</dbReference>
<dbReference type="Gene3D" id="3.60.15.10">
    <property type="entry name" value="Ribonuclease Z/Hydroxyacylglutathione hydrolase-like"/>
    <property type="match status" value="1"/>
</dbReference>
<evidence type="ECO:0000313" key="3">
    <source>
        <dbReference type="EMBL" id="CAA9269829.1"/>
    </source>
</evidence>
<evidence type="ECO:0000259" key="2">
    <source>
        <dbReference type="SMART" id="SM00849"/>
    </source>
</evidence>
<dbReference type="EMBL" id="CADCTC010000172">
    <property type="protein sequence ID" value="CAA9269829.1"/>
    <property type="molecule type" value="Genomic_DNA"/>
</dbReference>
<keyword evidence="1" id="KW-0255">Endonuclease</keyword>
<dbReference type="PANTHER" id="PTHR46018:SF2">
    <property type="entry name" value="ZINC PHOSPHODIESTERASE ELAC PROTEIN 1"/>
    <property type="match status" value="1"/>
</dbReference>
<proteinExistence type="predicted"/>
<keyword evidence="1" id="KW-0378">Hydrolase</keyword>
<gene>
    <name evidence="3" type="ORF">AVDCRST_MAG77-3142</name>
</gene>
<accession>A0A6J4J3U4</accession>
<dbReference type="SMART" id="SM00849">
    <property type="entry name" value="Lactamase_B"/>
    <property type="match status" value="1"/>
</dbReference>
<dbReference type="InterPro" id="IPR036866">
    <property type="entry name" value="RibonucZ/Hydroxyglut_hydro"/>
</dbReference>
<dbReference type="GO" id="GO:0042781">
    <property type="term" value="F:3'-tRNA processing endoribonuclease activity"/>
    <property type="evidence" value="ECO:0007669"/>
    <property type="project" value="TreeGrafter"/>
</dbReference>